<evidence type="ECO:0000256" key="9">
    <source>
        <dbReference type="ARBA" id="ARBA00060548"/>
    </source>
</evidence>
<dbReference type="PANTHER" id="PTHR45790">
    <property type="entry name" value="SIROHEME SYNTHASE-RELATED"/>
    <property type="match status" value="1"/>
</dbReference>
<comment type="pathway">
    <text evidence="8">Porphyrin-containing compound metabolism; siroheme biosynthesis; precorrin-2 from uroporphyrinogen III: step 1/1.</text>
</comment>
<dbReference type="GO" id="GO:0009236">
    <property type="term" value="P:cobalamin biosynthetic process"/>
    <property type="evidence" value="ECO:0007669"/>
    <property type="project" value="UniProtKB-KW"/>
</dbReference>
<keyword evidence="6" id="KW-0949">S-adenosyl-L-methionine</keyword>
<dbReference type="EMBL" id="NIDE01000001">
    <property type="protein sequence ID" value="OWK46409.1"/>
    <property type="molecule type" value="Genomic_DNA"/>
</dbReference>
<accession>A0A225EAJ9</accession>
<evidence type="ECO:0000256" key="4">
    <source>
        <dbReference type="ARBA" id="ARBA00022603"/>
    </source>
</evidence>
<comment type="similarity">
    <text evidence="1 10">Belongs to the precorrin methyltransferase family.</text>
</comment>
<keyword evidence="4 10" id="KW-0489">Methyltransferase</keyword>
<evidence type="ECO:0000256" key="7">
    <source>
        <dbReference type="ARBA" id="ARBA00023244"/>
    </source>
</evidence>
<dbReference type="InterPro" id="IPR050161">
    <property type="entry name" value="Siro_Cobalamin_biosynth"/>
</dbReference>
<proteinExistence type="inferred from homology"/>
<dbReference type="FunFam" id="3.40.1010.10:FF:000001">
    <property type="entry name" value="Siroheme synthase"/>
    <property type="match status" value="1"/>
</dbReference>
<dbReference type="InterPro" id="IPR014777">
    <property type="entry name" value="4pyrrole_Mease_sub1"/>
</dbReference>
<name>A0A225EAJ9_9BACT</name>
<dbReference type="InterPro" id="IPR000878">
    <property type="entry name" value="4pyrrol_Mease"/>
</dbReference>
<dbReference type="NCBIfam" id="TIGR01469">
    <property type="entry name" value="cobA_cysG_Cterm"/>
    <property type="match status" value="1"/>
</dbReference>
<evidence type="ECO:0000256" key="2">
    <source>
        <dbReference type="ARBA" id="ARBA00012162"/>
    </source>
</evidence>
<dbReference type="EC" id="2.1.1.107" evidence="2"/>
<evidence type="ECO:0000256" key="5">
    <source>
        <dbReference type="ARBA" id="ARBA00022679"/>
    </source>
</evidence>
<keyword evidence="5 10" id="KW-0808">Transferase</keyword>
<evidence type="ECO:0000256" key="10">
    <source>
        <dbReference type="RuleBase" id="RU003960"/>
    </source>
</evidence>
<evidence type="ECO:0000313" key="12">
    <source>
        <dbReference type="EMBL" id="OWK46409.1"/>
    </source>
</evidence>
<dbReference type="InterPro" id="IPR003043">
    <property type="entry name" value="Uropor_MeTrfase_CS"/>
</dbReference>
<keyword evidence="3" id="KW-0169">Cobalamin biosynthesis</keyword>
<dbReference type="Gene3D" id="3.30.950.10">
    <property type="entry name" value="Methyltransferase, Cobalt-precorrin-4 Transmethylase, Domain 2"/>
    <property type="match status" value="1"/>
</dbReference>
<feature type="domain" description="Tetrapyrrole methylase" evidence="11">
    <location>
        <begin position="1"/>
        <end position="214"/>
    </location>
</feature>
<dbReference type="AlphaFoldDB" id="A0A225EAJ9"/>
<dbReference type="Gene3D" id="3.40.1010.10">
    <property type="entry name" value="Cobalt-precorrin-4 Transmethylase, Domain 1"/>
    <property type="match status" value="1"/>
</dbReference>
<dbReference type="SUPFAM" id="SSF53790">
    <property type="entry name" value="Tetrapyrrole methylase"/>
    <property type="match status" value="1"/>
</dbReference>
<evidence type="ECO:0000256" key="6">
    <source>
        <dbReference type="ARBA" id="ARBA00022691"/>
    </source>
</evidence>
<keyword evidence="7" id="KW-0627">Porphyrin biosynthesis</keyword>
<evidence type="ECO:0000256" key="1">
    <source>
        <dbReference type="ARBA" id="ARBA00005879"/>
    </source>
</evidence>
<reference evidence="13" key="1">
    <citation type="submission" date="2017-06" db="EMBL/GenBank/DDBJ databases">
        <title>Genome analysis of Fimbriiglobus ruber SP5, the first member of the order Planctomycetales with confirmed chitinolytic capability.</title>
        <authorList>
            <person name="Ravin N.V."/>
            <person name="Rakitin A.L."/>
            <person name="Ivanova A.A."/>
            <person name="Beletsky A.V."/>
            <person name="Kulichevskaya I.S."/>
            <person name="Mardanov A.V."/>
            <person name="Dedysh S.N."/>
        </authorList>
    </citation>
    <scope>NUCLEOTIDE SEQUENCE [LARGE SCALE GENOMIC DNA]</scope>
    <source>
        <strain evidence="13">SP5</strain>
    </source>
</reference>
<dbReference type="PROSITE" id="PS00839">
    <property type="entry name" value="SUMT_1"/>
    <property type="match status" value="1"/>
</dbReference>
<dbReference type="OrthoDB" id="9815856at2"/>
<evidence type="ECO:0000259" key="11">
    <source>
        <dbReference type="Pfam" id="PF00590"/>
    </source>
</evidence>
<dbReference type="InterPro" id="IPR006366">
    <property type="entry name" value="CobA/CysG_C"/>
</dbReference>
<dbReference type="GO" id="GO:0032259">
    <property type="term" value="P:methylation"/>
    <property type="evidence" value="ECO:0007669"/>
    <property type="project" value="UniProtKB-KW"/>
</dbReference>
<dbReference type="Proteomes" id="UP000214646">
    <property type="component" value="Unassembled WGS sequence"/>
</dbReference>
<dbReference type="CDD" id="cd11642">
    <property type="entry name" value="SUMT"/>
    <property type="match status" value="1"/>
</dbReference>
<comment type="pathway">
    <text evidence="9">Cofactor biosynthesis; adenosylcobalamin biosynthesis; precorrin-2 from uroporphyrinogen III: step 1/1.</text>
</comment>
<dbReference type="InterPro" id="IPR035996">
    <property type="entry name" value="4pyrrol_Methylase_sf"/>
</dbReference>
<comment type="caution">
    <text evidence="12">The sequence shown here is derived from an EMBL/GenBank/DDBJ whole genome shotgun (WGS) entry which is preliminary data.</text>
</comment>
<dbReference type="InterPro" id="IPR014776">
    <property type="entry name" value="4pyrrole_Mease_sub2"/>
</dbReference>
<organism evidence="12 13">
    <name type="scientific">Fimbriiglobus ruber</name>
    <dbReference type="NCBI Taxonomy" id="1908690"/>
    <lineage>
        <taxon>Bacteria</taxon>
        <taxon>Pseudomonadati</taxon>
        <taxon>Planctomycetota</taxon>
        <taxon>Planctomycetia</taxon>
        <taxon>Gemmatales</taxon>
        <taxon>Gemmataceae</taxon>
        <taxon>Fimbriiglobus</taxon>
    </lineage>
</organism>
<dbReference type="Pfam" id="PF00590">
    <property type="entry name" value="TP_methylase"/>
    <property type="match status" value="1"/>
</dbReference>
<evidence type="ECO:0000313" key="13">
    <source>
        <dbReference type="Proteomes" id="UP000214646"/>
    </source>
</evidence>
<evidence type="ECO:0000256" key="8">
    <source>
        <dbReference type="ARBA" id="ARBA00025705"/>
    </source>
</evidence>
<dbReference type="NCBIfam" id="NF004790">
    <property type="entry name" value="PRK06136.1"/>
    <property type="match status" value="1"/>
</dbReference>
<dbReference type="PROSITE" id="PS00840">
    <property type="entry name" value="SUMT_2"/>
    <property type="match status" value="1"/>
</dbReference>
<dbReference type="GO" id="GO:0019354">
    <property type="term" value="P:siroheme biosynthetic process"/>
    <property type="evidence" value="ECO:0007669"/>
    <property type="project" value="InterPro"/>
</dbReference>
<dbReference type="GO" id="GO:0004851">
    <property type="term" value="F:uroporphyrin-III C-methyltransferase activity"/>
    <property type="evidence" value="ECO:0007669"/>
    <property type="project" value="UniProtKB-EC"/>
</dbReference>
<gene>
    <name evidence="12" type="ORF">FRUB_00108</name>
</gene>
<sequence>MVSLVGAGPGSPDLITVRGLDRVRAADVVVFDALIHPDLLAAARSDAEMVYAGKRGYCVGSTLQETINDLLVHRARQGLRVVRLKGGDPCVFGRGGEEAEYLAERGVSFEIVPGVTTAVGACAAASIPLTHRDVGQAVALVTGHFDPDSSDCTIDWVALAGMSTVVVYMGLRHLDRIAAKLIAAGLPADTPAAVVARATLPDQVVIDAPLEDLAARVEVAGVTAPAVIVVGESVRVRARLLSLSTSAAQGVLA</sequence>
<evidence type="ECO:0000256" key="3">
    <source>
        <dbReference type="ARBA" id="ARBA00022573"/>
    </source>
</evidence>
<protein>
    <recommendedName>
        <fullName evidence="2">uroporphyrinogen-III C-methyltransferase</fullName>
        <ecNumber evidence="2">2.1.1.107</ecNumber>
    </recommendedName>
</protein>
<dbReference type="FunFam" id="3.30.950.10:FF:000001">
    <property type="entry name" value="Siroheme synthase"/>
    <property type="match status" value="1"/>
</dbReference>
<keyword evidence="13" id="KW-1185">Reference proteome</keyword>
<dbReference type="PANTHER" id="PTHR45790:SF3">
    <property type="entry name" value="S-ADENOSYL-L-METHIONINE-DEPENDENT UROPORPHYRINOGEN III METHYLTRANSFERASE, CHLOROPLASTIC"/>
    <property type="match status" value="1"/>
</dbReference>